<dbReference type="InterPro" id="IPR042269">
    <property type="entry name" value="Ser_carbopepase_S28_SKS"/>
</dbReference>
<reference evidence="7 8" key="1">
    <citation type="journal article" date="2014" name="Genome Biol. Evol.">
        <title>The secreted proteins of Achlya hypogyna and Thraustotheca clavata identify the ancestral oomycete secretome and reveal gene acquisitions by horizontal gene transfer.</title>
        <authorList>
            <person name="Misner I."/>
            <person name="Blouin N."/>
            <person name="Leonard G."/>
            <person name="Richards T.A."/>
            <person name="Lane C.E."/>
        </authorList>
    </citation>
    <scope>NUCLEOTIDE SEQUENCE [LARGE SCALE GENOMIC DNA]</scope>
    <source>
        <strain evidence="7 8">ATCC 48635</strain>
    </source>
</reference>
<dbReference type="InterPro" id="IPR029058">
    <property type="entry name" value="AB_hydrolase_fold"/>
</dbReference>
<keyword evidence="3 6" id="KW-0732">Signal</keyword>
<evidence type="ECO:0000256" key="3">
    <source>
        <dbReference type="ARBA" id="ARBA00022729"/>
    </source>
</evidence>
<dbReference type="Gene3D" id="1.20.120.980">
    <property type="entry name" value="Serine carboxypeptidase S28, SKS domain"/>
    <property type="match status" value="2"/>
</dbReference>
<dbReference type="PANTHER" id="PTHR11010:SF117">
    <property type="entry name" value="SERINE PROTEASE 16"/>
    <property type="match status" value="1"/>
</dbReference>
<evidence type="ECO:0000256" key="2">
    <source>
        <dbReference type="ARBA" id="ARBA00022670"/>
    </source>
</evidence>
<evidence type="ECO:0000313" key="7">
    <source>
        <dbReference type="EMBL" id="OQR94118.1"/>
    </source>
</evidence>
<evidence type="ECO:0000256" key="6">
    <source>
        <dbReference type="SAM" id="SignalP"/>
    </source>
</evidence>
<accession>A0A1V9Z7Y9</accession>
<dbReference type="InterPro" id="IPR008758">
    <property type="entry name" value="Peptidase_S28"/>
</dbReference>
<dbReference type="Pfam" id="PF05577">
    <property type="entry name" value="Peptidase_S28"/>
    <property type="match status" value="2"/>
</dbReference>
<feature type="chain" id="PRO_5012867867" evidence="6">
    <location>
        <begin position="22"/>
        <end position="975"/>
    </location>
</feature>
<protein>
    <submittedName>
        <fullName evidence="7">Serine protease family S28</fullName>
    </submittedName>
</protein>
<comment type="similarity">
    <text evidence="1">Belongs to the peptidase S28 family.</text>
</comment>
<dbReference type="EMBL" id="JNBR01000375">
    <property type="protein sequence ID" value="OQR94118.1"/>
    <property type="molecule type" value="Genomic_DNA"/>
</dbReference>
<dbReference type="GO" id="GO:0006508">
    <property type="term" value="P:proteolysis"/>
    <property type="evidence" value="ECO:0007669"/>
    <property type="project" value="UniProtKB-KW"/>
</dbReference>
<keyword evidence="2 7" id="KW-0645">Protease</keyword>
<gene>
    <name evidence="7" type="ORF">ACHHYP_01696</name>
</gene>
<dbReference type="GO" id="GO:0008239">
    <property type="term" value="F:dipeptidyl-peptidase activity"/>
    <property type="evidence" value="ECO:0007669"/>
    <property type="project" value="TreeGrafter"/>
</dbReference>
<comment type="caution">
    <text evidence="7">The sequence shown here is derived from an EMBL/GenBank/DDBJ whole genome shotgun (WGS) entry which is preliminary data.</text>
</comment>
<keyword evidence="5" id="KW-0325">Glycoprotein</keyword>
<dbReference type="OrthoDB" id="1735038at2759"/>
<organism evidence="7 8">
    <name type="scientific">Achlya hypogyna</name>
    <name type="common">Oomycete</name>
    <name type="synonym">Protoachlya hypogyna</name>
    <dbReference type="NCBI Taxonomy" id="1202772"/>
    <lineage>
        <taxon>Eukaryota</taxon>
        <taxon>Sar</taxon>
        <taxon>Stramenopiles</taxon>
        <taxon>Oomycota</taxon>
        <taxon>Saprolegniomycetes</taxon>
        <taxon>Saprolegniales</taxon>
        <taxon>Achlyaceae</taxon>
        <taxon>Achlya</taxon>
    </lineage>
</organism>
<dbReference type="GO" id="GO:0070008">
    <property type="term" value="F:serine-type exopeptidase activity"/>
    <property type="evidence" value="ECO:0007669"/>
    <property type="project" value="InterPro"/>
</dbReference>
<evidence type="ECO:0000256" key="5">
    <source>
        <dbReference type="ARBA" id="ARBA00023180"/>
    </source>
</evidence>
<name>A0A1V9Z7Y9_ACHHY</name>
<dbReference type="PANTHER" id="PTHR11010">
    <property type="entry name" value="PROTEASE S28 PRO-X CARBOXYPEPTIDASE-RELATED"/>
    <property type="match status" value="1"/>
</dbReference>
<evidence type="ECO:0000256" key="1">
    <source>
        <dbReference type="ARBA" id="ARBA00011079"/>
    </source>
</evidence>
<dbReference type="Gene3D" id="3.40.50.1820">
    <property type="entry name" value="alpha/beta hydrolase"/>
    <property type="match status" value="2"/>
</dbReference>
<dbReference type="SUPFAM" id="SSF53474">
    <property type="entry name" value="alpha/beta-Hydrolases"/>
    <property type="match status" value="2"/>
</dbReference>
<proteinExistence type="inferred from homology"/>
<dbReference type="AlphaFoldDB" id="A0A1V9Z7Y9"/>
<keyword evidence="8" id="KW-1185">Reference proteome</keyword>
<evidence type="ECO:0000256" key="4">
    <source>
        <dbReference type="ARBA" id="ARBA00022801"/>
    </source>
</evidence>
<sequence length="975" mass="106747">MVRVSIPSLAVAVAAFVSADAKPFFLQHTDVIEQFEAAGSKLEATAVIAEEWFEKQLLDHGHDNCGGDATHWKQRFFANDQFYGGPGSPVFLYINGENVARNSTVASKGLFMNLLAKKHNALIVSLEHRYYGKSQPTADLSTANLKYLSADNALADIATFQDYFTANRNLSASTPWVAFGGSYPGMLAAWTKFSFPKRFKGAIASSAPIELHPDYFEYMEVVGTGLQYYGGDACTNTLAEGLKAFHALVASDKPDDVATLNKLFKPCSPMKTDLDRMDIESNVMGAYQNFAQSNDYAKYGLRQACADLTAKDGLTPLEKVAKINALSYPQCTGSSYQEDIVDALSNPARDTVGIMRQWIFQTCNEFGFGQTAKKSKSPFSALQYVDVDRVYYQMCKDVFGITDPDARIAAKKATFHGLDIDVENVIFSSGTIDPWSALAPSNSTHLVNPKSKAVYIEGTSHCADMSSPTAADSGHLIWAHQQVEAASAFATIVALAVATDARIASTLQQKNTILERLQLQGGGLEASLPDMWFEKQILDHSHDNCGTPSYWKQRYHVNDQFYGGVGSPVFLYIHGENVAEPGYITSKGMHVVTMAKEHKALLVALEHRFYGKSQPTSDMSDANLKYLSADNALADIATFQDFFVSSRNISTSSPWVAFGGSYPGMLSAWTKLQYPKRFTGAIASSAPIDIVADFHQYVEVVTRGLQQYGGDACTSTLQTGLQQLHALVISTNAADAATLETLFKPCSAFGSEMDRMLFEQSIMGAYQNFAQSNDYAVYGLKQACADLTAKDGLSPLEKVAKINALSFTPENDCSASNYKEQYLDWLRNPETDTVNIYRQWTYQTCSEFGFGQTGASSKSPFSELKFLTAKNVYYQLCKDAFGIENSDKLIAAKRATFHGLDIDVENVLFPSGSLDPWSALAPDNTTHLVNPKSKAVYIEGTSHCADMSAPTAKDSPSLQWAHQQIEAAVKTFVSK</sequence>
<keyword evidence="4" id="KW-0378">Hydrolase</keyword>
<feature type="signal peptide" evidence="6">
    <location>
        <begin position="1"/>
        <end position="21"/>
    </location>
</feature>
<dbReference type="Proteomes" id="UP000243579">
    <property type="component" value="Unassembled WGS sequence"/>
</dbReference>
<evidence type="ECO:0000313" key="8">
    <source>
        <dbReference type="Proteomes" id="UP000243579"/>
    </source>
</evidence>